<sequence>MDWICQLIILNANKVKISLNLVTLMSKNMNKFTKQYIGQTNIDNLCFHDMNFYDKNFRDGLVDALNICKNIFKEHDRYVIGLSKINPRASPIR</sequence>
<dbReference type="EMBL" id="QGLT01000002">
    <property type="protein sequence ID" value="PXZ00500.1"/>
    <property type="molecule type" value="Genomic_DNA"/>
</dbReference>
<proteinExistence type="predicted"/>
<organism evidence="1 2">
    <name type="scientific">Commensalibacter melissae</name>
    <dbReference type="NCBI Taxonomy" id="2070537"/>
    <lineage>
        <taxon>Bacteria</taxon>
        <taxon>Pseudomonadati</taxon>
        <taxon>Pseudomonadota</taxon>
        <taxon>Alphaproteobacteria</taxon>
        <taxon>Acetobacterales</taxon>
        <taxon>Acetobacteraceae</taxon>
    </lineage>
</organism>
<comment type="caution">
    <text evidence="1">The sequence shown here is derived from an EMBL/GenBank/DDBJ whole genome shotgun (WGS) entry which is preliminary data.</text>
</comment>
<evidence type="ECO:0000313" key="1">
    <source>
        <dbReference type="EMBL" id="PXZ00500.1"/>
    </source>
</evidence>
<evidence type="ECO:0000313" key="2">
    <source>
        <dbReference type="Proteomes" id="UP000247565"/>
    </source>
</evidence>
<dbReference type="Proteomes" id="UP000247565">
    <property type="component" value="Unassembled WGS sequence"/>
</dbReference>
<accession>A0A318MWH9</accession>
<gene>
    <name evidence="1" type="ORF">DK869_03565</name>
</gene>
<protein>
    <submittedName>
        <fullName evidence="1">Uncharacterized protein</fullName>
    </submittedName>
</protein>
<dbReference type="AlphaFoldDB" id="A0A318MWH9"/>
<name>A0A318MWH9_9PROT</name>
<keyword evidence="2" id="KW-1185">Reference proteome</keyword>
<reference evidence="1 2" key="1">
    <citation type="submission" date="2018-05" db="EMBL/GenBank/DDBJ databases">
        <title>Reference genomes for bee gut microbiota database.</title>
        <authorList>
            <person name="Ellegaard K.M."/>
        </authorList>
    </citation>
    <scope>NUCLEOTIDE SEQUENCE [LARGE SCALE GENOMIC DNA]</scope>
    <source>
        <strain evidence="1 2">ESL0284</strain>
    </source>
</reference>